<protein>
    <submittedName>
        <fullName evidence="1">Uncharacterized protein</fullName>
    </submittedName>
</protein>
<organism evidence="1 2">
    <name type="scientific">Clostridium estertheticum subsp. estertheticum</name>
    <dbReference type="NCBI Taxonomy" id="1552"/>
    <lineage>
        <taxon>Bacteria</taxon>
        <taxon>Bacillati</taxon>
        <taxon>Bacillota</taxon>
        <taxon>Clostridia</taxon>
        <taxon>Eubacteriales</taxon>
        <taxon>Clostridiaceae</taxon>
        <taxon>Clostridium</taxon>
    </lineage>
</organism>
<name>A0A1J0GE31_9CLOT</name>
<reference evidence="2" key="1">
    <citation type="journal article" date="2016" name="Front. Microbiol.">
        <title>Complete Genome Sequence of Clostridium estertheticum DSM 8809, a Microbe Identified in Spoiled Vacuum Packed Beef.</title>
        <authorList>
            <person name="Yu Z."/>
            <person name="Gunn L."/>
            <person name="Brennan E."/>
            <person name="Reid R."/>
            <person name="Wall P.G."/>
            <person name="Gaora O.P."/>
            <person name="Hurley D."/>
            <person name="Bolton D."/>
            <person name="Fanning S."/>
        </authorList>
    </citation>
    <scope>NUCLEOTIDE SEQUENCE [LARGE SCALE GENOMIC DNA]</scope>
    <source>
        <strain evidence="2">DSM 8809</strain>
    </source>
</reference>
<evidence type="ECO:0000313" key="1">
    <source>
        <dbReference type="EMBL" id="APC39264.1"/>
    </source>
</evidence>
<dbReference type="KEGG" id="ceu:A7L45_03910"/>
<dbReference type="AlphaFoldDB" id="A0A1J0GE31"/>
<accession>A0A1J0GE31</accession>
<sequence length="68" mass="7958">MPTYKIFAGTNGAGKTSMYKSIYYNENKDEINVYDNTEKFKQVIDLRDGNIIWKDKNMPGWTDDLLDE</sequence>
<gene>
    <name evidence="1" type="ORF">A7L45_03910</name>
</gene>
<keyword evidence="2" id="KW-1185">Reference proteome</keyword>
<dbReference type="EMBL" id="CP015756">
    <property type="protein sequence ID" value="APC39264.1"/>
    <property type="molecule type" value="Genomic_DNA"/>
</dbReference>
<dbReference type="Proteomes" id="UP000182569">
    <property type="component" value="Chromosome"/>
</dbReference>
<evidence type="ECO:0000313" key="2">
    <source>
        <dbReference type="Proteomes" id="UP000182569"/>
    </source>
</evidence>
<proteinExistence type="predicted"/>